<dbReference type="EMBL" id="VOSK01000117">
    <property type="protein sequence ID" value="MPR27980.1"/>
    <property type="molecule type" value="Genomic_DNA"/>
</dbReference>
<dbReference type="OrthoDB" id="7707694at2"/>
<dbReference type="InterPro" id="IPR037401">
    <property type="entry name" value="SnoaL-like"/>
</dbReference>
<evidence type="ECO:0000259" key="1">
    <source>
        <dbReference type="Pfam" id="PF12680"/>
    </source>
</evidence>
<feature type="domain" description="SnoaL-like" evidence="1">
    <location>
        <begin position="27"/>
        <end position="123"/>
    </location>
</feature>
<evidence type="ECO:0000313" key="3">
    <source>
        <dbReference type="Proteomes" id="UP000403266"/>
    </source>
</evidence>
<dbReference type="Gene3D" id="3.10.450.50">
    <property type="match status" value="1"/>
</dbReference>
<dbReference type="SUPFAM" id="SSF54427">
    <property type="entry name" value="NTF2-like"/>
    <property type="match status" value="1"/>
</dbReference>
<name>A0A5N7MMV8_9HYPH</name>
<evidence type="ECO:0000313" key="2">
    <source>
        <dbReference type="EMBL" id="MPR27980.1"/>
    </source>
</evidence>
<reference evidence="2 3" key="1">
    <citation type="journal article" date="2019" name="Syst. Appl. Microbiol.">
        <title>Microvirga tunisiensis sp. nov., a root nodule symbiotic bacterium isolated from Lupinus micranthus and L. luteus grown in Northern Tunisia.</title>
        <authorList>
            <person name="Msaddak A."/>
            <person name="Rejili M."/>
            <person name="Duran D."/>
            <person name="Mars M."/>
            <person name="Palacios J.M."/>
            <person name="Ruiz-Argueso T."/>
            <person name="Rey L."/>
            <person name="Imperial J."/>
        </authorList>
    </citation>
    <scope>NUCLEOTIDE SEQUENCE [LARGE SCALE GENOMIC DNA]</scope>
    <source>
        <strain evidence="2 3">Lmie10</strain>
    </source>
</reference>
<dbReference type="PANTHER" id="PTHR41252">
    <property type="entry name" value="BLR2505 PROTEIN"/>
    <property type="match status" value="1"/>
</dbReference>
<protein>
    <submittedName>
        <fullName evidence="2">Nuclear transport factor 2 family protein</fullName>
    </submittedName>
</protein>
<dbReference type="InterPro" id="IPR032710">
    <property type="entry name" value="NTF2-like_dom_sf"/>
</dbReference>
<comment type="caution">
    <text evidence="2">The sequence shown here is derived from an EMBL/GenBank/DDBJ whole genome shotgun (WGS) entry which is preliminary data.</text>
</comment>
<dbReference type="Pfam" id="PF12680">
    <property type="entry name" value="SnoaL_2"/>
    <property type="match status" value="1"/>
</dbReference>
<dbReference type="RefSeq" id="WP_152714286.1">
    <property type="nucleotide sequence ID" value="NZ_VOSJ01000118.1"/>
</dbReference>
<dbReference type="AlphaFoldDB" id="A0A5N7MMV8"/>
<dbReference type="Proteomes" id="UP000403266">
    <property type="component" value="Unassembled WGS sequence"/>
</dbReference>
<dbReference type="PANTHER" id="PTHR41252:SF1">
    <property type="entry name" value="BLR2505 PROTEIN"/>
    <property type="match status" value="1"/>
</dbReference>
<organism evidence="2 3">
    <name type="scientific">Microvirga tunisiensis</name>
    <dbReference type="NCBI Taxonomy" id="2108360"/>
    <lineage>
        <taxon>Bacteria</taxon>
        <taxon>Pseudomonadati</taxon>
        <taxon>Pseudomonadota</taxon>
        <taxon>Alphaproteobacteria</taxon>
        <taxon>Hyphomicrobiales</taxon>
        <taxon>Methylobacteriaceae</taxon>
        <taxon>Microvirga</taxon>
    </lineage>
</organism>
<gene>
    <name evidence="2" type="ORF">FS320_23135</name>
</gene>
<proteinExistence type="predicted"/>
<keyword evidence="3" id="KW-1185">Reference proteome</keyword>
<accession>A0A5N7MMV8</accession>
<sequence length="139" mass="15590">MTAHDDHVSILREAYAQWVHTKGSDCECWMNIIADDVSLGSLADGSPEVPFTARRSSKSGVRAYLEDLMHDWEMVSHTMSEFIAQDDRVAVVGRAVWRHKGTGKVADTRKVDIWRFRDGKAVDFDEYYDTAGLIAAATP</sequence>